<evidence type="ECO:0000313" key="1">
    <source>
        <dbReference type="EMBL" id="NIJ53288.1"/>
    </source>
</evidence>
<dbReference type="RefSeq" id="WP_167270271.1">
    <property type="nucleotide sequence ID" value="NZ_JAASQJ010000002.1"/>
</dbReference>
<sequence length="80" mass="8970">MLLELDDQIVQSTGLSPEELRIELAVQLYKQEKLTVGQGGRMTGMGSVKFQQELGRRRISSPFTKEDLNSDLETLAGLFQ</sequence>
<dbReference type="Proteomes" id="UP001179181">
    <property type="component" value="Unassembled WGS sequence"/>
</dbReference>
<protein>
    <submittedName>
        <fullName evidence="1">HTH domain antitoxin</fullName>
    </submittedName>
</protein>
<gene>
    <name evidence="1" type="ORF">FHS68_002458</name>
</gene>
<evidence type="ECO:0000313" key="2">
    <source>
        <dbReference type="Proteomes" id="UP001179181"/>
    </source>
</evidence>
<proteinExistence type="predicted"/>
<accession>A0ABX0UJV5</accession>
<dbReference type="EMBL" id="JAASQJ010000002">
    <property type="protein sequence ID" value="NIJ53288.1"/>
    <property type="molecule type" value="Genomic_DNA"/>
</dbReference>
<comment type="caution">
    <text evidence="1">The sequence shown here is derived from an EMBL/GenBank/DDBJ whole genome shotgun (WGS) entry which is preliminary data.</text>
</comment>
<organism evidence="1 2">
    <name type="scientific">Dyadobacter arcticus</name>
    <dbReference type="NCBI Taxonomy" id="1078754"/>
    <lineage>
        <taxon>Bacteria</taxon>
        <taxon>Pseudomonadati</taxon>
        <taxon>Bacteroidota</taxon>
        <taxon>Cytophagia</taxon>
        <taxon>Cytophagales</taxon>
        <taxon>Spirosomataceae</taxon>
        <taxon>Dyadobacter</taxon>
    </lineage>
</organism>
<dbReference type="Pfam" id="PF03683">
    <property type="entry name" value="UPF0175"/>
    <property type="match status" value="1"/>
</dbReference>
<keyword evidence="2" id="KW-1185">Reference proteome</keyword>
<reference evidence="1 2" key="1">
    <citation type="submission" date="2020-03" db="EMBL/GenBank/DDBJ databases">
        <title>Genomic Encyclopedia of Type Strains, Phase IV (KMG-IV): sequencing the most valuable type-strain genomes for metagenomic binning, comparative biology and taxonomic classification.</title>
        <authorList>
            <person name="Goeker M."/>
        </authorList>
    </citation>
    <scope>NUCLEOTIDE SEQUENCE [LARGE SCALE GENOMIC DNA]</scope>
    <source>
        <strain evidence="1 2">DSM 102865</strain>
    </source>
</reference>
<dbReference type="InterPro" id="IPR005368">
    <property type="entry name" value="UPF0175"/>
</dbReference>
<name>A0ABX0UJV5_9BACT</name>